<dbReference type="Pfam" id="PF08448">
    <property type="entry name" value="PAS_4"/>
    <property type="match status" value="1"/>
</dbReference>
<accession>A0A927G8U6</accession>
<dbReference type="Gene3D" id="3.30.450.20">
    <property type="entry name" value="PAS domain"/>
    <property type="match status" value="1"/>
</dbReference>
<dbReference type="PANTHER" id="PTHR43156">
    <property type="entry name" value="STAGE II SPORULATION PROTEIN E-RELATED"/>
    <property type="match status" value="1"/>
</dbReference>
<evidence type="ECO:0000313" key="4">
    <source>
        <dbReference type="Proteomes" id="UP000610846"/>
    </source>
</evidence>
<dbReference type="AlphaFoldDB" id="A0A927G8U6"/>
<feature type="domain" description="PPM-type phosphatase" evidence="2">
    <location>
        <begin position="333"/>
        <end position="544"/>
    </location>
</feature>
<dbReference type="Gene3D" id="3.60.40.10">
    <property type="entry name" value="PPM-type phosphatase domain"/>
    <property type="match status" value="1"/>
</dbReference>
<dbReference type="SUPFAM" id="SSF81606">
    <property type="entry name" value="PP2C-like"/>
    <property type="match status" value="1"/>
</dbReference>
<dbReference type="SMART" id="SM00331">
    <property type="entry name" value="PP2C_SIG"/>
    <property type="match status" value="1"/>
</dbReference>
<dbReference type="EMBL" id="JACYHB010000003">
    <property type="protein sequence ID" value="MBD8078552.1"/>
    <property type="molecule type" value="Genomic_DNA"/>
</dbReference>
<proteinExistence type="predicted"/>
<dbReference type="InterPro" id="IPR013656">
    <property type="entry name" value="PAS_4"/>
</dbReference>
<sequence>MSSDWFARVTATTSTGAVAAQVDWAATPLGPPEAWPQALRTAVELCFSTRFPVMIAWGPELVMIYNDGYRTMLGTEKHPAAMGSPARELWQEIWDDVGPLFAAVEETGTPTWTVDQPLYMERSGFREETYFTFSYSPLHDEDGVVRGVLDIATETTDQVVDRRRLVLLSALSRALQEHAEAPGEIASTAVDALRGSVDVVQAQVWLVHDDAGFLAASTDSPRGTVPVPQREADSEVRAAIGLVLAGGGVRTVGSTLVAALPGPGASRPVGAVVLAGGPYRPVDAGLFAFLRLVAGTIGTSVSDAVSRERETRDMRAASDALQRAMLPPEMTSHRWTTRYRPADDRFTVGGDWYDVVPLGDARWGLLVGDCVGHGLHSASLMGQLSSAGRVLLLDHNGPAAVLTGLDRFAAELPGAEYATVFCAVVDEAAGTLTYSSAGHPPGLVVRDGEPYWLDGGRGAPLTLRTAAGRTEATAALSGTDVVVLYTDGLVERRGESLQIGLRRLAATAREVVAARAVPDVADALVTQLVGRTASDDVAVVVYGARSAADVGGDEADDALAEDANGLDVGGRW</sequence>
<organism evidence="3 4">
    <name type="scientific">Cellulosimicrobium arenosum</name>
    <dbReference type="NCBI Taxonomy" id="2708133"/>
    <lineage>
        <taxon>Bacteria</taxon>
        <taxon>Bacillati</taxon>
        <taxon>Actinomycetota</taxon>
        <taxon>Actinomycetes</taxon>
        <taxon>Micrococcales</taxon>
        <taxon>Promicromonosporaceae</taxon>
        <taxon>Cellulosimicrobium</taxon>
    </lineage>
</organism>
<keyword evidence="1" id="KW-0378">Hydrolase</keyword>
<gene>
    <name evidence="3" type="ORF">IF651_05695</name>
</gene>
<dbReference type="InterPro" id="IPR052016">
    <property type="entry name" value="Bact_Sigma-Reg"/>
</dbReference>
<comment type="caution">
    <text evidence="3">The sequence shown here is derived from an EMBL/GenBank/DDBJ whole genome shotgun (WGS) entry which is preliminary data.</text>
</comment>
<reference evidence="3" key="2">
    <citation type="submission" date="2020-09" db="EMBL/GenBank/DDBJ databases">
        <authorList>
            <person name="Yu Y."/>
        </authorList>
    </citation>
    <scope>NUCLEOTIDE SEQUENCE</scope>
    <source>
        <strain evidence="3">KCTC 49039</strain>
    </source>
</reference>
<dbReference type="RefSeq" id="WP_191828122.1">
    <property type="nucleotide sequence ID" value="NZ_JACYHB010000003.1"/>
</dbReference>
<protein>
    <submittedName>
        <fullName evidence="3">SpoIIE family protein phosphatase</fullName>
    </submittedName>
</protein>
<keyword evidence="4" id="KW-1185">Reference proteome</keyword>
<dbReference type="InterPro" id="IPR001932">
    <property type="entry name" value="PPM-type_phosphatase-like_dom"/>
</dbReference>
<reference evidence="3" key="1">
    <citation type="journal article" date="2018" name="Curr. Microbiol.">
        <title>Cellulosimicrobium arenosum sp. nov., Isolated from Marine Sediment Sand.</title>
        <authorList>
            <person name="Oh M."/>
            <person name="Kim J.H."/>
            <person name="Yoon J.H."/>
            <person name="Schumann P."/>
            <person name="Kim W."/>
        </authorList>
    </citation>
    <scope>NUCLEOTIDE SEQUENCE</scope>
    <source>
        <strain evidence="3">KCTC 49039</strain>
    </source>
</reference>
<name>A0A927G8U6_9MICO</name>
<dbReference type="Proteomes" id="UP000610846">
    <property type="component" value="Unassembled WGS sequence"/>
</dbReference>
<evidence type="ECO:0000313" key="3">
    <source>
        <dbReference type="EMBL" id="MBD8078552.1"/>
    </source>
</evidence>
<dbReference type="PANTHER" id="PTHR43156:SF2">
    <property type="entry name" value="STAGE II SPORULATION PROTEIN E"/>
    <property type="match status" value="1"/>
</dbReference>
<dbReference type="GO" id="GO:0016791">
    <property type="term" value="F:phosphatase activity"/>
    <property type="evidence" value="ECO:0007669"/>
    <property type="project" value="TreeGrafter"/>
</dbReference>
<evidence type="ECO:0000256" key="1">
    <source>
        <dbReference type="ARBA" id="ARBA00022801"/>
    </source>
</evidence>
<dbReference type="Pfam" id="PF07228">
    <property type="entry name" value="SpoIIE"/>
    <property type="match status" value="1"/>
</dbReference>
<evidence type="ECO:0000259" key="2">
    <source>
        <dbReference type="SMART" id="SM00331"/>
    </source>
</evidence>
<dbReference type="InterPro" id="IPR036457">
    <property type="entry name" value="PPM-type-like_dom_sf"/>
</dbReference>